<organism evidence="1 2">
    <name type="scientific">Trichuris muris</name>
    <name type="common">Mouse whipworm</name>
    <dbReference type="NCBI Taxonomy" id="70415"/>
    <lineage>
        <taxon>Eukaryota</taxon>
        <taxon>Metazoa</taxon>
        <taxon>Ecdysozoa</taxon>
        <taxon>Nematoda</taxon>
        <taxon>Enoplea</taxon>
        <taxon>Dorylaimia</taxon>
        <taxon>Trichinellida</taxon>
        <taxon>Trichuridae</taxon>
        <taxon>Trichuris</taxon>
    </lineage>
</organism>
<evidence type="ECO:0000313" key="1">
    <source>
        <dbReference type="Proteomes" id="UP000046395"/>
    </source>
</evidence>
<dbReference type="PANTHER" id="PTHR45913">
    <property type="entry name" value="EPM2A-INTERACTING PROTEIN 1"/>
    <property type="match status" value="1"/>
</dbReference>
<accession>A0A5S6QZS6</accession>
<dbReference type="PANTHER" id="PTHR45913:SF22">
    <property type="entry name" value="SCAN BOX DOMAIN-CONTAINING PROTEIN"/>
    <property type="match status" value="1"/>
</dbReference>
<dbReference type="WBParaSite" id="TMUE_3000012760.1">
    <property type="protein sequence ID" value="TMUE_3000012760.1"/>
    <property type="gene ID" value="WBGene00301694"/>
</dbReference>
<dbReference type="AlphaFoldDB" id="A0A5S6QZS6"/>
<keyword evidence="1" id="KW-1185">Reference proteome</keyword>
<proteinExistence type="predicted"/>
<dbReference type="Proteomes" id="UP000046395">
    <property type="component" value="Unassembled WGS sequence"/>
</dbReference>
<reference evidence="2" key="1">
    <citation type="submission" date="2019-12" db="UniProtKB">
        <authorList>
            <consortium name="WormBaseParasite"/>
        </authorList>
    </citation>
    <scope>IDENTIFICATION</scope>
</reference>
<evidence type="ECO:0000313" key="2">
    <source>
        <dbReference type="WBParaSite" id="TMUE_3000012760.1"/>
    </source>
</evidence>
<protein>
    <submittedName>
        <fullName evidence="2">Zinc finger BED domain-containing protein 5</fullName>
    </submittedName>
</protein>
<sequence length="272" mass="31682">MQYVPPLSIWAKPYVQILEVPGCEGRPRSIGHSVRDSPTALGGEIPKIKSSPLNDRLFRQLCDENGDDFDHLLLHTEVRWFSKGACLTRFYNLFPIVLAFFKEEDASLCANLKNFEGDIAYMADLCMKFNEMNLQLQGDDLNLIKTKSVISASVSKLLFFKRNLTRAEFYNFPTLCEVRNKGQISEEDIEVYWRHLQSLHQDFIEWFQDILCLEVPYWFVNTFSGVEDAEVQLQEELPELQVNEELKPKFKLGYRTFWLQRDISRCSQDCGL</sequence>
<name>A0A5S6QZS6_TRIMR</name>